<keyword evidence="2 5" id="KW-0032">Aminotransferase</keyword>
<dbReference type="InterPro" id="IPR015422">
    <property type="entry name" value="PyrdxlP-dep_Trfase_small"/>
</dbReference>
<evidence type="ECO:0000259" key="4">
    <source>
        <dbReference type="Pfam" id="PF00155"/>
    </source>
</evidence>
<dbReference type="Pfam" id="PF00155">
    <property type="entry name" value="Aminotran_1_2"/>
    <property type="match status" value="1"/>
</dbReference>
<accession>A0A3B0V8M3</accession>
<dbReference type="GO" id="GO:0030170">
    <property type="term" value="F:pyridoxal phosphate binding"/>
    <property type="evidence" value="ECO:0007669"/>
    <property type="project" value="InterPro"/>
</dbReference>
<proteinExistence type="predicted"/>
<evidence type="ECO:0000256" key="2">
    <source>
        <dbReference type="ARBA" id="ARBA00022576"/>
    </source>
</evidence>
<dbReference type="SUPFAM" id="SSF53383">
    <property type="entry name" value="PLP-dependent transferases"/>
    <property type="match status" value="1"/>
</dbReference>
<dbReference type="EC" id="2.6.1.57" evidence="5"/>
<dbReference type="InterPro" id="IPR015424">
    <property type="entry name" value="PyrdxlP-dep_Trfase"/>
</dbReference>
<dbReference type="Gene3D" id="3.40.640.10">
    <property type="entry name" value="Type I PLP-dependent aspartate aminotransferase-like (Major domain)"/>
    <property type="match status" value="1"/>
</dbReference>
<dbReference type="InterPro" id="IPR004839">
    <property type="entry name" value="Aminotransferase_I/II_large"/>
</dbReference>
<dbReference type="PANTHER" id="PTHR42832:SF3">
    <property type="entry name" value="L-GLUTAMINE--4-(METHYLSULFANYL)-2-OXOBUTANOATE AMINOTRANSFERASE"/>
    <property type="match status" value="1"/>
</dbReference>
<sequence length="203" mass="22760">MKKEGKCMKIKTANRLNVVSEYYFSRKLKEIATLRLQGIDVINLGIGSPDMAPAEEVIETVVSESRKPENHAYQSYSGIPELREAYANWYRNFFGVQLNPDNEILPLMGSKEGIMHISMAFLNPGDEVLIPNPGYPAYSAVASLLGAKVRYFDLSEDNHWYPDLAALEKTGLSGVKMMWVNYPNMPTGARASAELFRKLTDFG</sequence>
<protein>
    <submittedName>
        <fullName evidence="5">Biosynthetic Aromatic amino acid aminotransferase alpha @ Aspartate aminotransferase</fullName>
        <ecNumber evidence="5">2.6.1.1</ecNumber>
        <ecNumber evidence="5">2.6.1.57</ecNumber>
    </submittedName>
</protein>
<evidence type="ECO:0000256" key="3">
    <source>
        <dbReference type="ARBA" id="ARBA00022679"/>
    </source>
</evidence>
<comment type="cofactor">
    <cofactor evidence="1">
        <name>pyridoxal 5'-phosphate</name>
        <dbReference type="ChEBI" id="CHEBI:597326"/>
    </cofactor>
</comment>
<reference evidence="5" key="1">
    <citation type="submission" date="2018-06" db="EMBL/GenBank/DDBJ databases">
        <authorList>
            <person name="Zhirakovskaya E."/>
        </authorList>
    </citation>
    <scope>NUCLEOTIDE SEQUENCE</scope>
</reference>
<feature type="non-terminal residue" evidence="5">
    <location>
        <position position="203"/>
    </location>
</feature>
<dbReference type="PANTHER" id="PTHR42832">
    <property type="entry name" value="AMINO ACID AMINOTRANSFERASE"/>
    <property type="match status" value="1"/>
</dbReference>
<dbReference type="InterPro" id="IPR015421">
    <property type="entry name" value="PyrdxlP-dep_Trfase_major"/>
</dbReference>
<dbReference type="CDD" id="cd00609">
    <property type="entry name" value="AAT_like"/>
    <property type="match status" value="1"/>
</dbReference>
<dbReference type="AlphaFoldDB" id="A0A3B0V8M3"/>
<keyword evidence="3 5" id="KW-0808">Transferase</keyword>
<dbReference type="Gene3D" id="3.90.1150.10">
    <property type="entry name" value="Aspartate Aminotransferase, domain 1"/>
    <property type="match status" value="1"/>
</dbReference>
<name>A0A3B0V8M3_9ZZZZ</name>
<dbReference type="EC" id="2.6.1.1" evidence="5"/>
<dbReference type="GO" id="GO:0004069">
    <property type="term" value="F:L-aspartate:2-oxoglutarate aminotransferase activity"/>
    <property type="evidence" value="ECO:0007669"/>
    <property type="project" value="UniProtKB-EC"/>
</dbReference>
<feature type="domain" description="Aminotransferase class I/classII large" evidence="4">
    <location>
        <begin position="40"/>
        <end position="202"/>
    </location>
</feature>
<evidence type="ECO:0000313" key="5">
    <source>
        <dbReference type="EMBL" id="VAW28336.1"/>
    </source>
</evidence>
<evidence type="ECO:0000256" key="1">
    <source>
        <dbReference type="ARBA" id="ARBA00001933"/>
    </source>
</evidence>
<dbReference type="InterPro" id="IPR050881">
    <property type="entry name" value="LL-DAP_aminotransferase"/>
</dbReference>
<gene>
    <name evidence="5" type="ORF">MNBD_BACTEROID07-1527</name>
</gene>
<dbReference type="EMBL" id="UOET01000224">
    <property type="protein sequence ID" value="VAW28336.1"/>
    <property type="molecule type" value="Genomic_DNA"/>
</dbReference>
<organism evidence="5">
    <name type="scientific">hydrothermal vent metagenome</name>
    <dbReference type="NCBI Taxonomy" id="652676"/>
    <lineage>
        <taxon>unclassified sequences</taxon>
        <taxon>metagenomes</taxon>
        <taxon>ecological metagenomes</taxon>
    </lineage>
</organism>